<proteinExistence type="predicted"/>
<organism evidence="1">
    <name type="scientific">marine sediment metagenome</name>
    <dbReference type="NCBI Taxonomy" id="412755"/>
    <lineage>
        <taxon>unclassified sequences</taxon>
        <taxon>metagenomes</taxon>
        <taxon>ecological metagenomes</taxon>
    </lineage>
</organism>
<dbReference type="AlphaFoldDB" id="A0A0F9S5Z8"/>
<comment type="caution">
    <text evidence="1">The sequence shown here is derived from an EMBL/GenBank/DDBJ whole genome shotgun (WGS) entry which is preliminary data.</text>
</comment>
<protein>
    <submittedName>
        <fullName evidence="1">Uncharacterized protein</fullName>
    </submittedName>
</protein>
<sequence>MAELTESNDSNTADSGIMNVEFVQFSSLDSGDYFDCKKLREVETAFACQSTTDGIEIQCSWDTASPPRVTLTLSSGSSIKGYLVVIGRM</sequence>
<name>A0A0F9S5Z8_9ZZZZ</name>
<evidence type="ECO:0000313" key="1">
    <source>
        <dbReference type="EMBL" id="KKN24748.1"/>
    </source>
</evidence>
<dbReference type="EMBL" id="LAZR01002859">
    <property type="protein sequence ID" value="KKN24748.1"/>
    <property type="molecule type" value="Genomic_DNA"/>
</dbReference>
<reference evidence="1" key="1">
    <citation type="journal article" date="2015" name="Nature">
        <title>Complex archaea that bridge the gap between prokaryotes and eukaryotes.</title>
        <authorList>
            <person name="Spang A."/>
            <person name="Saw J.H."/>
            <person name="Jorgensen S.L."/>
            <person name="Zaremba-Niedzwiedzka K."/>
            <person name="Martijn J."/>
            <person name="Lind A.E."/>
            <person name="van Eijk R."/>
            <person name="Schleper C."/>
            <person name="Guy L."/>
            <person name="Ettema T.J."/>
        </authorList>
    </citation>
    <scope>NUCLEOTIDE SEQUENCE</scope>
</reference>
<accession>A0A0F9S5Z8</accession>
<gene>
    <name evidence="1" type="ORF">LCGC14_0891740</name>
</gene>